<name>A0A520M5I1_9GAMM</name>
<dbReference type="SUPFAM" id="SSF52266">
    <property type="entry name" value="SGNH hydrolase"/>
    <property type="match status" value="1"/>
</dbReference>
<proteinExistence type="predicted"/>
<protein>
    <recommendedName>
        <fullName evidence="3">SGNH/GDSL hydrolase family protein</fullName>
    </recommendedName>
</protein>
<sequence>MLLATSSTLVSNNLDNHSDLNNKQPERVLFVGNSYLYYNDSLHNHVRRMVEETFPNKIDSLEFKSATIGGSRLAHHNIDHLLEHKNIAVSKPFQLVILQGGSGEVLSEESRKEFSIQAERLINKIHASGADAALYMTHAYVLPHQDYEPGMIKKIKSIYTKAGQNNSSLVLPVGIAYINAYKERPEIILHKTFDGTHPDLLGTYLSACVLFASIYKKSPIGLKYNYFDSITKTNKDFLQKIAHDTVESFLDITLEQL</sequence>
<accession>A0A520M5I1</accession>
<evidence type="ECO:0000313" key="1">
    <source>
        <dbReference type="EMBL" id="RZO16389.1"/>
    </source>
</evidence>
<dbReference type="AlphaFoldDB" id="A0A520M5I1"/>
<dbReference type="Gene3D" id="3.40.50.1110">
    <property type="entry name" value="SGNH hydrolase"/>
    <property type="match status" value="1"/>
</dbReference>
<dbReference type="InterPro" id="IPR036514">
    <property type="entry name" value="SGNH_hydro_sf"/>
</dbReference>
<evidence type="ECO:0000313" key="2">
    <source>
        <dbReference type="Proteomes" id="UP000318359"/>
    </source>
</evidence>
<dbReference type="EMBL" id="SHBM01000048">
    <property type="protein sequence ID" value="RZO16389.1"/>
    <property type="molecule type" value="Genomic_DNA"/>
</dbReference>
<evidence type="ECO:0008006" key="3">
    <source>
        <dbReference type="Google" id="ProtNLM"/>
    </source>
</evidence>
<reference evidence="1 2" key="1">
    <citation type="submission" date="2019-02" db="EMBL/GenBank/DDBJ databases">
        <title>Prokaryotic population dynamics and viral predation in marine succession experiment using metagenomics: the confinement effect.</title>
        <authorList>
            <person name="Haro-Moreno J.M."/>
            <person name="Rodriguez-Valera F."/>
            <person name="Lopez-Perez M."/>
        </authorList>
    </citation>
    <scope>NUCLEOTIDE SEQUENCE [LARGE SCALE GENOMIC DNA]</scope>
    <source>
        <strain evidence="1">MED-G167</strain>
    </source>
</reference>
<dbReference type="Proteomes" id="UP000318359">
    <property type="component" value="Unassembled WGS sequence"/>
</dbReference>
<comment type="caution">
    <text evidence="1">The sequence shown here is derived from an EMBL/GenBank/DDBJ whole genome shotgun (WGS) entry which is preliminary data.</text>
</comment>
<organism evidence="1 2">
    <name type="scientific">SAR86 cluster bacterium</name>
    <dbReference type="NCBI Taxonomy" id="2030880"/>
    <lineage>
        <taxon>Bacteria</taxon>
        <taxon>Pseudomonadati</taxon>
        <taxon>Pseudomonadota</taxon>
        <taxon>Gammaproteobacteria</taxon>
        <taxon>SAR86 cluster</taxon>
    </lineage>
</organism>
<dbReference type="GO" id="GO:0016788">
    <property type="term" value="F:hydrolase activity, acting on ester bonds"/>
    <property type="evidence" value="ECO:0007669"/>
    <property type="project" value="UniProtKB-ARBA"/>
</dbReference>
<gene>
    <name evidence="1" type="ORF">EVB00_03075</name>
</gene>